<evidence type="ECO:0000256" key="7">
    <source>
        <dbReference type="RuleBase" id="RU000304"/>
    </source>
</evidence>
<dbReference type="InterPro" id="IPR050494">
    <property type="entry name" value="Ser_Thr_dual-spec_kinase"/>
</dbReference>
<dbReference type="AlphaFoldDB" id="D2V5L8"/>
<keyword evidence="5 6" id="KW-0067">ATP-binding</keyword>
<dbReference type="InterPro" id="IPR011009">
    <property type="entry name" value="Kinase-like_dom_sf"/>
</dbReference>
<feature type="domain" description="Protein kinase" evidence="8">
    <location>
        <begin position="48"/>
        <end position="390"/>
    </location>
</feature>
<dbReference type="PROSITE" id="PS00107">
    <property type="entry name" value="PROTEIN_KINASE_ATP"/>
    <property type="match status" value="1"/>
</dbReference>
<dbReference type="OMA" id="SACHENE"/>
<sequence>MTIGLALHKDFNRKQPLTDPSIGVHNGGLDNADGNLIIYAGSILGERYYVKEMLGQGTFGQVVKCEDLTSKQIVAVKVVKNKPSYLRQARIEIAILDELAKYGSNGSHHIITKLGEFNHQNHLCIVIEILGMNLFELIKQNRFKGLSLNVLSVFLSQLLDALCILSEANIIHCDLKPENILLTDLSHPKDLVRLIDFGSACHENEIGPFYIQSRFYRAPEVIFGLRYNKAIDMWSLGCICAELFLGLPLLPGVSQYNQVGRMIEMFGIPPPYMIEYGKYSAKYFKILPPNRMNPNDPDLPLHQDGTPSMYELKTERQFLAENPNQAPMEWKRYFNYTKLPDLVKHYGDISKVDEKEMRTRASFIDFLNGLLQLDPYKRWTPDQAKLHPFVTGKDFVEPFIPPQTSQYLAHIQNLQQLH</sequence>
<dbReference type="PROSITE" id="PS00108">
    <property type="entry name" value="PROTEIN_KINASE_ST"/>
    <property type="match status" value="1"/>
</dbReference>
<dbReference type="Gene3D" id="3.30.200.20">
    <property type="entry name" value="Phosphorylase Kinase, domain 1"/>
    <property type="match status" value="1"/>
</dbReference>
<dbReference type="InParanoid" id="D2V5L8"/>
<dbReference type="InterPro" id="IPR008271">
    <property type="entry name" value="Ser/Thr_kinase_AS"/>
</dbReference>
<keyword evidence="1 7" id="KW-0723">Serine/threonine-protein kinase</keyword>
<proteinExistence type="inferred from homology"/>
<feature type="binding site" evidence="6">
    <location>
        <position position="77"/>
    </location>
    <ligand>
        <name>ATP</name>
        <dbReference type="ChEBI" id="CHEBI:30616"/>
    </ligand>
</feature>
<dbReference type="GO" id="GO:0005634">
    <property type="term" value="C:nucleus"/>
    <property type="evidence" value="ECO:0007669"/>
    <property type="project" value="TreeGrafter"/>
</dbReference>
<dbReference type="PANTHER" id="PTHR24058:SF17">
    <property type="entry name" value="HOMEODOMAIN INTERACTING PROTEIN KINASE, ISOFORM D"/>
    <property type="match status" value="1"/>
</dbReference>
<evidence type="ECO:0000313" key="10">
    <source>
        <dbReference type="Proteomes" id="UP000006671"/>
    </source>
</evidence>
<gene>
    <name evidence="9" type="ORF">NAEGRDRAFT_31364</name>
</gene>
<evidence type="ECO:0000256" key="5">
    <source>
        <dbReference type="ARBA" id="ARBA00022840"/>
    </source>
</evidence>
<dbReference type="RefSeq" id="XP_002680567.1">
    <property type="nucleotide sequence ID" value="XM_002680521.1"/>
</dbReference>
<dbReference type="Proteomes" id="UP000006671">
    <property type="component" value="Unassembled WGS sequence"/>
</dbReference>
<dbReference type="GO" id="GO:0004713">
    <property type="term" value="F:protein tyrosine kinase activity"/>
    <property type="evidence" value="ECO:0007669"/>
    <property type="project" value="TreeGrafter"/>
</dbReference>
<keyword evidence="3 6" id="KW-0547">Nucleotide-binding</keyword>
<dbReference type="KEGG" id="ngr:NAEGRDRAFT_31364"/>
<accession>D2V5L8</accession>
<dbReference type="GO" id="GO:0005524">
    <property type="term" value="F:ATP binding"/>
    <property type="evidence" value="ECO:0007669"/>
    <property type="project" value="UniProtKB-UniRule"/>
</dbReference>
<dbReference type="Gene3D" id="1.10.510.10">
    <property type="entry name" value="Transferase(Phosphotransferase) domain 1"/>
    <property type="match status" value="1"/>
</dbReference>
<evidence type="ECO:0000256" key="2">
    <source>
        <dbReference type="ARBA" id="ARBA00022679"/>
    </source>
</evidence>
<dbReference type="GeneID" id="8849225"/>
<dbReference type="InterPro" id="IPR000719">
    <property type="entry name" value="Prot_kinase_dom"/>
</dbReference>
<evidence type="ECO:0000256" key="3">
    <source>
        <dbReference type="ARBA" id="ARBA00022741"/>
    </source>
</evidence>
<dbReference type="eggNOG" id="KOG0667">
    <property type="taxonomic scope" value="Eukaryota"/>
</dbReference>
<dbReference type="VEuPathDB" id="AmoebaDB:NAEGRDRAFT_31364"/>
<dbReference type="EMBL" id="GG738853">
    <property type="protein sequence ID" value="EFC47823.1"/>
    <property type="molecule type" value="Genomic_DNA"/>
</dbReference>
<dbReference type="InterPro" id="IPR017441">
    <property type="entry name" value="Protein_kinase_ATP_BS"/>
</dbReference>
<feature type="non-terminal residue" evidence="9">
    <location>
        <position position="418"/>
    </location>
</feature>
<name>D2V5L8_NAEGR</name>
<evidence type="ECO:0000259" key="8">
    <source>
        <dbReference type="PROSITE" id="PS50011"/>
    </source>
</evidence>
<dbReference type="SMART" id="SM00220">
    <property type="entry name" value="S_TKc"/>
    <property type="match status" value="1"/>
</dbReference>
<reference evidence="9 10" key="1">
    <citation type="journal article" date="2010" name="Cell">
        <title>The genome of Naegleria gruberi illuminates early eukaryotic versatility.</title>
        <authorList>
            <person name="Fritz-Laylin L.K."/>
            <person name="Prochnik S.E."/>
            <person name="Ginger M.L."/>
            <person name="Dacks J.B."/>
            <person name="Carpenter M.L."/>
            <person name="Field M.C."/>
            <person name="Kuo A."/>
            <person name="Paredez A."/>
            <person name="Chapman J."/>
            <person name="Pham J."/>
            <person name="Shu S."/>
            <person name="Neupane R."/>
            <person name="Cipriano M."/>
            <person name="Mancuso J."/>
            <person name="Tu H."/>
            <person name="Salamov A."/>
            <person name="Lindquist E."/>
            <person name="Shapiro H."/>
            <person name="Lucas S."/>
            <person name="Grigoriev I.V."/>
            <person name="Cande W.Z."/>
            <person name="Fulton C."/>
            <person name="Rokhsar D.S."/>
            <person name="Dawson S.C."/>
        </authorList>
    </citation>
    <scope>NUCLEOTIDE SEQUENCE [LARGE SCALE GENOMIC DNA]</scope>
    <source>
        <strain evidence="9 10">NEG-M</strain>
    </source>
</reference>
<dbReference type="FunCoup" id="D2V5L8">
    <property type="interactions" value="305"/>
</dbReference>
<organism evidence="10">
    <name type="scientific">Naegleria gruberi</name>
    <name type="common">Amoeba</name>
    <dbReference type="NCBI Taxonomy" id="5762"/>
    <lineage>
        <taxon>Eukaryota</taxon>
        <taxon>Discoba</taxon>
        <taxon>Heterolobosea</taxon>
        <taxon>Tetramitia</taxon>
        <taxon>Eutetramitia</taxon>
        <taxon>Vahlkampfiidae</taxon>
        <taxon>Naegleria</taxon>
    </lineage>
</organism>
<evidence type="ECO:0000256" key="1">
    <source>
        <dbReference type="ARBA" id="ARBA00022527"/>
    </source>
</evidence>
<dbReference type="GO" id="GO:0005737">
    <property type="term" value="C:cytoplasm"/>
    <property type="evidence" value="ECO:0007669"/>
    <property type="project" value="TreeGrafter"/>
</dbReference>
<keyword evidence="2" id="KW-0808">Transferase</keyword>
<dbReference type="PROSITE" id="PS50011">
    <property type="entry name" value="PROTEIN_KINASE_DOM"/>
    <property type="match status" value="1"/>
</dbReference>
<dbReference type="SUPFAM" id="SSF56112">
    <property type="entry name" value="Protein kinase-like (PK-like)"/>
    <property type="match status" value="1"/>
</dbReference>
<dbReference type="GO" id="GO:0004674">
    <property type="term" value="F:protein serine/threonine kinase activity"/>
    <property type="evidence" value="ECO:0007669"/>
    <property type="project" value="UniProtKB-KW"/>
</dbReference>
<evidence type="ECO:0000256" key="6">
    <source>
        <dbReference type="PROSITE-ProRule" id="PRU10141"/>
    </source>
</evidence>
<dbReference type="OrthoDB" id="9332038at2759"/>
<keyword evidence="4" id="KW-0418">Kinase</keyword>
<dbReference type="PANTHER" id="PTHR24058">
    <property type="entry name" value="DUAL SPECIFICITY PROTEIN KINASE"/>
    <property type="match status" value="1"/>
</dbReference>
<evidence type="ECO:0000256" key="4">
    <source>
        <dbReference type="ARBA" id="ARBA00022777"/>
    </source>
</evidence>
<keyword evidence="10" id="KW-1185">Reference proteome</keyword>
<protein>
    <submittedName>
        <fullName evidence="9">Predicted protein</fullName>
    </submittedName>
</protein>
<dbReference type="STRING" id="5762.D2V5L8"/>
<evidence type="ECO:0000313" key="9">
    <source>
        <dbReference type="EMBL" id="EFC47823.1"/>
    </source>
</evidence>
<dbReference type="Pfam" id="PF00069">
    <property type="entry name" value="Pkinase"/>
    <property type="match status" value="1"/>
</dbReference>
<comment type="similarity">
    <text evidence="7">Belongs to the protein kinase superfamily.</text>
</comment>